<feature type="region of interest" description="Disordered" evidence="1">
    <location>
        <begin position="122"/>
        <end position="146"/>
    </location>
</feature>
<protein>
    <submittedName>
        <fullName evidence="2">Uncharacterized protein</fullName>
    </submittedName>
</protein>
<evidence type="ECO:0000313" key="3">
    <source>
        <dbReference type="Proteomes" id="UP000265618"/>
    </source>
</evidence>
<dbReference type="AlphaFoldDB" id="A0A9K3GNS3"/>
<feature type="non-terminal residue" evidence="2">
    <location>
        <position position="1"/>
    </location>
</feature>
<sequence length="212" mass="23387">RKERLLAAKQDVTGPLLLGATILLFQEDPRVRIATLALSSQASFVIAGHSDVYTVPLTNHVTELVARILRVTYAVQRCSEQIRSGSDAGDSADSDEQMDQLVRQVLQRCSRDMPDLEALERITASSGVPEDTSGRGRAQQALNRKDQQEVDVVLTRKKDTQGGQADSTPAPVFGLKDFSHIEVCVVDSISLSLSFYSHTHTHTHTHIYIYIC</sequence>
<dbReference type="EMBL" id="BDIP01005346">
    <property type="protein sequence ID" value="GIQ89712.1"/>
    <property type="molecule type" value="Genomic_DNA"/>
</dbReference>
<accession>A0A9K3GNS3</accession>
<comment type="caution">
    <text evidence="2">The sequence shown here is derived from an EMBL/GenBank/DDBJ whole genome shotgun (WGS) entry which is preliminary data.</text>
</comment>
<organism evidence="2 3">
    <name type="scientific">Kipferlia bialata</name>
    <dbReference type="NCBI Taxonomy" id="797122"/>
    <lineage>
        <taxon>Eukaryota</taxon>
        <taxon>Metamonada</taxon>
        <taxon>Carpediemonas-like organisms</taxon>
        <taxon>Kipferlia</taxon>
    </lineage>
</organism>
<keyword evidence="3" id="KW-1185">Reference proteome</keyword>
<evidence type="ECO:0000256" key="1">
    <source>
        <dbReference type="SAM" id="MobiDB-lite"/>
    </source>
</evidence>
<reference evidence="2 3" key="1">
    <citation type="journal article" date="2018" name="PLoS ONE">
        <title>The draft genome of Kipferlia bialata reveals reductive genome evolution in fornicate parasites.</title>
        <authorList>
            <person name="Tanifuji G."/>
            <person name="Takabayashi S."/>
            <person name="Kume K."/>
            <person name="Takagi M."/>
            <person name="Nakayama T."/>
            <person name="Kamikawa R."/>
            <person name="Inagaki Y."/>
            <person name="Hashimoto T."/>
        </authorList>
    </citation>
    <scope>NUCLEOTIDE SEQUENCE [LARGE SCALE GENOMIC DNA]</scope>
    <source>
        <strain evidence="2">NY0173</strain>
    </source>
</reference>
<name>A0A9K3GNS3_9EUKA</name>
<evidence type="ECO:0000313" key="2">
    <source>
        <dbReference type="EMBL" id="GIQ89712.1"/>
    </source>
</evidence>
<dbReference type="Proteomes" id="UP000265618">
    <property type="component" value="Unassembled WGS sequence"/>
</dbReference>
<proteinExistence type="predicted"/>
<gene>
    <name evidence="2" type="ORF">KIPB_012258</name>
</gene>